<sequence>MSLDDWLKLCKILVYVPLLIFVTTGTTFLIIKWVYEVKMLKLKYLKEKEPNEWVEEK</sequence>
<dbReference type="RefSeq" id="WP_225666729.1">
    <property type="nucleotide sequence ID" value="NZ_JARPXR010000005.1"/>
</dbReference>
<evidence type="ECO:0000313" key="2">
    <source>
        <dbReference type="EMBL" id="MDT2583556.1"/>
    </source>
</evidence>
<keyword evidence="1" id="KW-1133">Transmembrane helix</keyword>
<name>A0AAJ2IVQ6_9LACT</name>
<evidence type="ECO:0000256" key="1">
    <source>
        <dbReference type="SAM" id="Phobius"/>
    </source>
</evidence>
<keyword evidence="1" id="KW-0472">Membrane</keyword>
<dbReference type="EMBL" id="JARPXR010000005">
    <property type="protein sequence ID" value="MDT2583556.1"/>
    <property type="molecule type" value="Genomic_DNA"/>
</dbReference>
<organism evidence="2 3">
    <name type="scientific">Lactococcus petauri</name>
    <dbReference type="NCBI Taxonomy" id="1940789"/>
    <lineage>
        <taxon>Bacteria</taxon>
        <taxon>Bacillati</taxon>
        <taxon>Bacillota</taxon>
        <taxon>Bacilli</taxon>
        <taxon>Lactobacillales</taxon>
        <taxon>Streptococcaceae</taxon>
        <taxon>Lactococcus</taxon>
    </lineage>
</organism>
<reference evidence="2" key="1">
    <citation type="submission" date="2023-03" db="EMBL/GenBank/DDBJ databases">
        <authorList>
            <person name="Shen W."/>
            <person name="Cai J."/>
        </authorList>
    </citation>
    <scope>NUCLEOTIDE SEQUENCE</scope>
    <source>
        <strain evidence="2">P86-2</strain>
    </source>
</reference>
<keyword evidence="1" id="KW-0812">Transmembrane</keyword>
<gene>
    <name evidence="2" type="ORF">P7D17_05445</name>
</gene>
<accession>A0AAJ2IVQ6</accession>
<feature type="transmembrane region" description="Helical" evidence="1">
    <location>
        <begin position="12"/>
        <end position="35"/>
    </location>
</feature>
<dbReference type="Proteomes" id="UP001262817">
    <property type="component" value="Unassembled WGS sequence"/>
</dbReference>
<proteinExistence type="predicted"/>
<dbReference type="AlphaFoldDB" id="A0AAJ2IVQ6"/>
<comment type="caution">
    <text evidence="2">The sequence shown here is derived from an EMBL/GenBank/DDBJ whole genome shotgun (WGS) entry which is preliminary data.</text>
</comment>
<protein>
    <submittedName>
        <fullName evidence="2">Uncharacterized protein</fullName>
    </submittedName>
</protein>
<evidence type="ECO:0000313" key="3">
    <source>
        <dbReference type="Proteomes" id="UP001262817"/>
    </source>
</evidence>